<dbReference type="GO" id="GO:0016491">
    <property type="term" value="F:oxidoreductase activity"/>
    <property type="evidence" value="ECO:0007669"/>
    <property type="project" value="UniProtKB-KW"/>
</dbReference>
<keyword evidence="2 3" id="KW-0560">Oxidoreductase</keyword>
<dbReference type="EMBL" id="JBHUCO010000054">
    <property type="protein sequence ID" value="MFD1522948.1"/>
    <property type="molecule type" value="Genomic_DNA"/>
</dbReference>
<dbReference type="Proteomes" id="UP001597114">
    <property type="component" value="Unassembled WGS sequence"/>
</dbReference>
<evidence type="ECO:0000313" key="3">
    <source>
        <dbReference type="EMBL" id="MFD1522948.1"/>
    </source>
</evidence>
<dbReference type="InterPro" id="IPR002347">
    <property type="entry name" value="SDR_fam"/>
</dbReference>
<keyword evidence="4" id="KW-1185">Reference proteome</keyword>
<gene>
    <name evidence="3" type="ORF">ACFSJD_36050</name>
</gene>
<dbReference type="Pfam" id="PF13561">
    <property type="entry name" value="adh_short_C2"/>
    <property type="match status" value="1"/>
</dbReference>
<comment type="similarity">
    <text evidence="1">Belongs to the short-chain dehydrogenases/reductases (SDR) family.</text>
</comment>
<proteinExistence type="inferred from homology"/>
<name>A0ABW4F7G5_9PSEU</name>
<sequence length="263" mass="26845">MTQATSSGAAPRIAVVTGAGRGIGLATVRALAHDGFAVVAGSRTVSPDLAATTPDVLEVDLGTPDGPRQLVEMALDRHGGIDLLVNNVAGTAIPAGGFLALDDGGWRHTVDLTLMSTVRATRAALPSLLDRQGAIVNISSVNARIPQPRLVAQSAAKAALSNLGKALAEEFGGRGLRVNTISPGPVWTDAWTAPGGPRDVLARRAGIEPEDFTDQLPGVLGLSTGRFTNPEEIASLVVLLASGLVANMNGSDLVIDGGMIKSV</sequence>
<dbReference type="PRINTS" id="PR00081">
    <property type="entry name" value="GDHRDH"/>
</dbReference>
<dbReference type="Gene3D" id="3.40.50.720">
    <property type="entry name" value="NAD(P)-binding Rossmann-like Domain"/>
    <property type="match status" value="1"/>
</dbReference>
<evidence type="ECO:0000256" key="1">
    <source>
        <dbReference type="ARBA" id="ARBA00006484"/>
    </source>
</evidence>
<reference evidence="4" key="1">
    <citation type="journal article" date="2019" name="Int. J. Syst. Evol. Microbiol.">
        <title>The Global Catalogue of Microorganisms (GCM) 10K type strain sequencing project: providing services to taxonomists for standard genome sequencing and annotation.</title>
        <authorList>
            <consortium name="The Broad Institute Genomics Platform"/>
            <consortium name="The Broad Institute Genome Sequencing Center for Infectious Disease"/>
            <person name="Wu L."/>
            <person name="Ma J."/>
        </authorList>
    </citation>
    <scope>NUCLEOTIDE SEQUENCE [LARGE SCALE GENOMIC DNA]</scope>
    <source>
        <strain evidence="4">CCM 7043</strain>
    </source>
</reference>
<accession>A0ABW4F7G5</accession>
<evidence type="ECO:0000313" key="4">
    <source>
        <dbReference type="Proteomes" id="UP001597114"/>
    </source>
</evidence>
<evidence type="ECO:0000256" key="2">
    <source>
        <dbReference type="ARBA" id="ARBA00023002"/>
    </source>
</evidence>
<dbReference type="EC" id="1.1.1.-" evidence="3"/>
<organism evidence="3 4">
    <name type="scientific">Pseudonocardia yunnanensis</name>
    <dbReference type="NCBI Taxonomy" id="58107"/>
    <lineage>
        <taxon>Bacteria</taxon>
        <taxon>Bacillati</taxon>
        <taxon>Actinomycetota</taxon>
        <taxon>Actinomycetes</taxon>
        <taxon>Pseudonocardiales</taxon>
        <taxon>Pseudonocardiaceae</taxon>
        <taxon>Pseudonocardia</taxon>
    </lineage>
</organism>
<dbReference type="RefSeq" id="WP_344725010.1">
    <property type="nucleotide sequence ID" value="NZ_BAAAUS010000028.1"/>
</dbReference>
<dbReference type="PRINTS" id="PR00080">
    <property type="entry name" value="SDRFAMILY"/>
</dbReference>
<dbReference type="SUPFAM" id="SSF51735">
    <property type="entry name" value="NAD(P)-binding Rossmann-fold domains"/>
    <property type="match status" value="1"/>
</dbReference>
<protein>
    <submittedName>
        <fullName evidence="3">SDR family NAD(P)-dependent oxidoreductase</fullName>
        <ecNumber evidence="3">1.1.1.-</ecNumber>
    </submittedName>
</protein>
<comment type="caution">
    <text evidence="3">The sequence shown here is derived from an EMBL/GenBank/DDBJ whole genome shotgun (WGS) entry which is preliminary data.</text>
</comment>
<dbReference type="InterPro" id="IPR036291">
    <property type="entry name" value="NAD(P)-bd_dom_sf"/>
</dbReference>
<dbReference type="PANTHER" id="PTHR42760">
    <property type="entry name" value="SHORT-CHAIN DEHYDROGENASES/REDUCTASES FAMILY MEMBER"/>
    <property type="match status" value="1"/>
</dbReference>
<dbReference type="PANTHER" id="PTHR42760:SF133">
    <property type="entry name" value="3-OXOACYL-[ACYL-CARRIER-PROTEIN] REDUCTASE"/>
    <property type="match status" value="1"/>
</dbReference>